<reference evidence="17 18" key="1">
    <citation type="submission" date="2016-01" db="EMBL/GenBank/DDBJ databases">
        <title>Janibacter melonis strain CD11_4 genome sequencing and assembly.</title>
        <authorList>
            <person name="Nair G.R."/>
            <person name="Kaur G."/>
            <person name="Chander A.M."/>
            <person name="Mayilraj S."/>
        </authorList>
    </citation>
    <scope>NUCLEOTIDE SEQUENCE [LARGE SCALE GENOMIC DNA]</scope>
    <source>
        <strain evidence="17 18">CD11-4</strain>
    </source>
</reference>
<feature type="domain" description="FPG-type" evidence="15">
    <location>
        <begin position="225"/>
        <end position="263"/>
    </location>
</feature>
<feature type="domain" description="Formamidopyrimidine-DNA glycosylase catalytic" evidence="16">
    <location>
        <begin position="2"/>
        <end position="105"/>
    </location>
</feature>
<evidence type="ECO:0000256" key="13">
    <source>
        <dbReference type="PROSITE-ProRule" id="PRU00391"/>
    </source>
</evidence>
<evidence type="ECO:0000256" key="14">
    <source>
        <dbReference type="SAM" id="MobiDB-lite"/>
    </source>
</evidence>
<keyword evidence="6" id="KW-0378">Hydrolase</keyword>
<dbReference type="GO" id="GO:0006284">
    <property type="term" value="P:base-excision repair"/>
    <property type="evidence" value="ECO:0007669"/>
    <property type="project" value="InterPro"/>
</dbReference>
<evidence type="ECO:0000256" key="12">
    <source>
        <dbReference type="ARBA" id="ARBA00023295"/>
    </source>
</evidence>
<dbReference type="Gene3D" id="3.20.190.10">
    <property type="entry name" value="MutM-like, N-terminal"/>
    <property type="match status" value="1"/>
</dbReference>
<evidence type="ECO:0000256" key="3">
    <source>
        <dbReference type="ARBA" id="ARBA00022723"/>
    </source>
</evidence>
<evidence type="ECO:0000259" key="15">
    <source>
        <dbReference type="PROSITE" id="PS51066"/>
    </source>
</evidence>
<dbReference type="RefSeq" id="WP_068273927.1">
    <property type="nucleotide sequence ID" value="NZ_LQZG01000002.1"/>
</dbReference>
<dbReference type="InterPro" id="IPR015886">
    <property type="entry name" value="H2TH_FPG"/>
</dbReference>
<dbReference type="PANTHER" id="PTHR42697">
    <property type="entry name" value="ENDONUCLEASE 8"/>
    <property type="match status" value="1"/>
</dbReference>
<comment type="similarity">
    <text evidence="1">Belongs to the FPG family.</text>
</comment>
<dbReference type="Proteomes" id="UP000076976">
    <property type="component" value="Unassembled WGS sequence"/>
</dbReference>
<dbReference type="GO" id="GO:0008270">
    <property type="term" value="F:zinc ion binding"/>
    <property type="evidence" value="ECO:0007669"/>
    <property type="project" value="UniProtKB-KW"/>
</dbReference>
<evidence type="ECO:0000256" key="6">
    <source>
        <dbReference type="ARBA" id="ARBA00022801"/>
    </source>
</evidence>
<dbReference type="InterPro" id="IPR044090">
    <property type="entry name" value="Nei2_N"/>
</dbReference>
<dbReference type="InterPro" id="IPR010979">
    <property type="entry name" value="Ribosomal_uS13-like_H2TH"/>
</dbReference>
<evidence type="ECO:0000256" key="5">
    <source>
        <dbReference type="ARBA" id="ARBA00022771"/>
    </source>
</evidence>
<evidence type="ECO:0000259" key="16">
    <source>
        <dbReference type="PROSITE" id="PS51068"/>
    </source>
</evidence>
<dbReference type="CDD" id="cd08971">
    <property type="entry name" value="AcNei2_N"/>
    <property type="match status" value="1"/>
</dbReference>
<comment type="caution">
    <text evidence="17">The sequence shown here is derived from an EMBL/GenBank/DDBJ whole genome shotgun (WGS) entry which is preliminary data.</text>
</comment>
<dbReference type="Pfam" id="PF06831">
    <property type="entry name" value="H2TH"/>
    <property type="match status" value="1"/>
</dbReference>
<dbReference type="SUPFAM" id="SSF81624">
    <property type="entry name" value="N-terminal domain of MutM-like DNA repair proteins"/>
    <property type="match status" value="1"/>
</dbReference>
<keyword evidence="10" id="KW-0456">Lyase</keyword>
<gene>
    <name evidence="17" type="ORF">AWH69_08280</name>
</gene>
<evidence type="ECO:0000256" key="8">
    <source>
        <dbReference type="ARBA" id="ARBA00023125"/>
    </source>
</evidence>
<dbReference type="SUPFAM" id="SSF57716">
    <property type="entry name" value="Glucocorticoid receptor-like (DNA-binding domain)"/>
    <property type="match status" value="1"/>
</dbReference>
<dbReference type="InterPro" id="IPR000214">
    <property type="entry name" value="Znf_DNA_glyclase/AP_lyase"/>
</dbReference>
<dbReference type="GO" id="GO:0140078">
    <property type="term" value="F:class I DNA-(apurinic or apyrimidinic site) endonuclease activity"/>
    <property type="evidence" value="ECO:0007669"/>
    <property type="project" value="UniProtKB-EC"/>
</dbReference>
<keyword evidence="11" id="KW-0511">Multifunctional enzyme</keyword>
<keyword evidence="12" id="KW-0326">Glycosidase</keyword>
<evidence type="ECO:0000256" key="11">
    <source>
        <dbReference type="ARBA" id="ARBA00023268"/>
    </source>
</evidence>
<proteinExistence type="inferred from homology"/>
<keyword evidence="9" id="KW-0234">DNA repair</keyword>
<dbReference type="SUPFAM" id="SSF46946">
    <property type="entry name" value="S13-like H2TH domain"/>
    <property type="match status" value="1"/>
</dbReference>
<dbReference type="GO" id="GO:0000703">
    <property type="term" value="F:oxidized pyrimidine nucleobase lesion DNA N-glycosylase activity"/>
    <property type="evidence" value="ECO:0007669"/>
    <property type="project" value="TreeGrafter"/>
</dbReference>
<dbReference type="InterPro" id="IPR012319">
    <property type="entry name" value="FPG_cat"/>
</dbReference>
<organism evidence="17 18">
    <name type="scientific">Janibacter melonis</name>
    <dbReference type="NCBI Taxonomy" id="262209"/>
    <lineage>
        <taxon>Bacteria</taxon>
        <taxon>Bacillati</taxon>
        <taxon>Actinomycetota</taxon>
        <taxon>Actinomycetes</taxon>
        <taxon>Micrococcales</taxon>
        <taxon>Intrasporangiaceae</taxon>
        <taxon>Janibacter</taxon>
    </lineage>
</organism>
<evidence type="ECO:0000256" key="7">
    <source>
        <dbReference type="ARBA" id="ARBA00022833"/>
    </source>
</evidence>
<dbReference type="PROSITE" id="PS51066">
    <property type="entry name" value="ZF_FPG_2"/>
    <property type="match status" value="1"/>
</dbReference>
<dbReference type="EC" id="4.2.99.18" evidence="2"/>
<dbReference type="PANTHER" id="PTHR42697:SF1">
    <property type="entry name" value="ENDONUCLEASE 8"/>
    <property type="match status" value="1"/>
</dbReference>
<evidence type="ECO:0000256" key="2">
    <source>
        <dbReference type="ARBA" id="ARBA00012720"/>
    </source>
</evidence>
<dbReference type="PROSITE" id="PS51068">
    <property type="entry name" value="FPG_CAT"/>
    <property type="match status" value="1"/>
</dbReference>
<accession>A0A176QE05</accession>
<keyword evidence="8" id="KW-0238">DNA-binding</keyword>
<feature type="region of interest" description="Disordered" evidence="14">
    <location>
        <begin position="262"/>
        <end position="283"/>
    </location>
</feature>
<dbReference type="STRING" id="262209.AWH69_08280"/>
<dbReference type="Pfam" id="PF01149">
    <property type="entry name" value="Fapy_DNA_glyco"/>
    <property type="match status" value="1"/>
</dbReference>
<keyword evidence="18" id="KW-1185">Reference proteome</keyword>
<dbReference type="GO" id="GO:0003684">
    <property type="term" value="F:damaged DNA binding"/>
    <property type="evidence" value="ECO:0007669"/>
    <property type="project" value="InterPro"/>
</dbReference>
<dbReference type="SMART" id="SM01232">
    <property type="entry name" value="H2TH"/>
    <property type="match status" value="1"/>
</dbReference>
<keyword evidence="4" id="KW-0227">DNA damage</keyword>
<dbReference type="AlphaFoldDB" id="A0A176QE05"/>
<sequence>MPEGDTLRRTAQRLHQALAGDPLERVDLRWGSLDGAALVGSRTLEVVSHGKRLLHRVEGGWTIHSHLRMEGQWRVEGLDSPQGRRALANPQTRAVLDGTRWRAVGLRLGELDLVRTRDEATLVGHLGPDVLGDPLDLDEVVHRLEGDPRPIAEALLDQRVVSGIGTFWASEILFVRRVHPWRPARDVGADELSQIISRVARLMQRAVVTGVQGSTGETRRGHESYVHARSGRPCRRCGDTIRVAMAGRAGQERTIFSCPTCQGGLAPTDDGRRQAPLGPRGRR</sequence>
<evidence type="ECO:0000313" key="17">
    <source>
        <dbReference type="EMBL" id="OAB87997.1"/>
    </source>
</evidence>
<evidence type="ECO:0000256" key="9">
    <source>
        <dbReference type="ARBA" id="ARBA00023204"/>
    </source>
</evidence>
<evidence type="ECO:0000256" key="4">
    <source>
        <dbReference type="ARBA" id="ARBA00022763"/>
    </source>
</evidence>
<dbReference type="SMART" id="SM00898">
    <property type="entry name" value="Fapy_DNA_glyco"/>
    <property type="match status" value="1"/>
</dbReference>
<evidence type="ECO:0000313" key="18">
    <source>
        <dbReference type="Proteomes" id="UP000076976"/>
    </source>
</evidence>
<keyword evidence="3" id="KW-0479">Metal-binding</keyword>
<dbReference type="InterPro" id="IPR035937">
    <property type="entry name" value="FPG_N"/>
</dbReference>
<name>A0A176QE05_9MICO</name>
<evidence type="ECO:0000256" key="1">
    <source>
        <dbReference type="ARBA" id="ARBA00009409"/>
    </source>
</evidence>
<dbReference type="Gene3D" id="1.10.8.50">
    <property type="match status" value="1"/>
</dbReference>
<evidence type="ECO:0000256" key="10">
    <source>
        <dbReference type="ARBA" id="ARBA00023239"/>
    </source>
</evidence>
<keyword evidence="5 13" id="KW-0863">Zinc-finger</keyword>
<protein>
    <recommendedName>
        <fullName evidence="2">DNA-(apurinic or apyrimidinic site) lyase</fullName>
        <ecNumber evidence="2">4.2.99.18</ecNumber>
    </recommendedName>
</protein>
<keyword evidence="7" id="KW-0862">Zinc</keyword>
<dbReference type="EMBL" id="LQZG01000002">
    <property type="protein sequence ID" value="OAB87997.1"/>
    <property type="molecule type" value="Genomic_DNA"/>
</dbReference>